<keyword evidence="5 6" id="KW-0694">RNA-binding</keyword>
<dbReference type="InterPro" id="IPR049560">
    <property type="entry name" value="MeTrfase_RsmB-F_NOP2_cat"/>
</dbReference>
<dbReference type="InterPro" id="IPR029063">
    <property type="entry name" value="SAM-dependent_MTases_sf"/>
</dbReference>
<comment type="caution">
    <text evidence="9">The sequence shown here is derived from an EMBL/GenBank/DDBJ whole genome shotgun (WGS) entry which is preliminary data.</text>
</comment>
<dbReference type="AlphaFoldDB" id="A0A506UM43"/>
<dbReference type="PROSITE" id="PS01153">
    <property type="entry name" value="NOL1_NOP2_SUN"/>
    <property type="match status" value="1"/>
</dbReference>
<feature type="binding site" evidence="6">
    <location>
        <position position="297"/>
    </location>
    <ligand>
        <name>S-adenosyl-L-methionine</name>
        <dbReference type="ChEBI" id="CHEBI:59789"/>
    </ligand>
</feature>
<evidence type="ECO:0000256" key="4">
    <source>
        <dbReference type="ARBA" id="ARBA00022691"/>
    </source>
</evidence>
<dbReference type="GO" id="GO:0008173">
    <property type="term" value="F:RNA methyltransferase activity"/>
    <property type="evidence" value="ECO:0007669"/>
    <property type="project" value="InterPro"/>
</dbReference>
<dbReference type="PROSITE" id="PS51686">
    <property type="entry name" value="SAM_MT_RSMB_NOP"/>
    <property type="match status" value="1"/>
</dbReference>
<dbReference type="Pfam" id="PF01029">
    <property type="entry name" value="NusB"/>
    <property type="match status" value="1"/>
</dbReference>
<dbReference type="PANTHER" id="PTHR22807:SF61">
    <property type="entry name" value="NOL1_NOP2_SUN FAMILY PROTEIN _ ANTITERMINATION NUSB DOMAIN-CONTAINING PROTEIN"/>
    <property type="match status" value="1"/>
</dbReference>
<evidence type="ECO:0000313" key="9">
    <source>
        <dbReference type="EMBL" id="TPW34302.1"/>
    </source>
</evidence>
<feature type="domain" description="SAM-dependent MTase RsmB/NOP-type" evidence="8">
    <location>
        <begin position="175"/>
        <end position="460"/>
    </location>
</feature>
<comment type="similarity">
    <text evidence="1 6">Belongs to the class I-like SAM-binding methyltransferase superfamily. RsmB/NOP family.</text>
</comment>
<evidence type="ECO:0000259" key="8">
    <source>
        <dbReference type="PROSITE" id="PS51686"/>
    </source>
</evidence>
<dbReference type="InterPro" id="IPR001678">
    <property type="entry name" value="MeTrfase_RsmB-F_NOP2_dom"/>
</dbReference>
<dbReference type="SUPFAM" id="SSF48013">
    <property type="entry name" value="NusB-like"/>
    <property type="match status" value="1"/>
</dbReference>
<dbReference type="Gene3D" id="3.40.50.150">
    <property type="entry name" value="Vaccinia Virus protein VP39"/>
    <property type="match status" value="1"/>
</dbReference>
<evidence type="ECO:0000313" key="10">
    <source>
        <dbReference type="Proteomes" id="UP000315037"/>
    </source>
</evidence>
<dbReference type="RefSeq" id="WP_165600912.1">
    <property type="nucleotide sequence ID" value="NZ_SORZ01000002.1"/>
</dbReference>
<evidence type="ECO:0000256" key="2">
    <source>
        <dbReference type="ARBA" id="ARBA00022603"/>
    </source>
</evidence>
<dbReference type="InterPro" id="IPR006027">
    <property type="entry name" value="NusB_RsmB_TIM44"/>
</dbReference>
<reference evidence="9 10" key="1">
    <citation type="submission" date="2019-03" db="EMBL/GenBank/DDBJ databases">
        <title>The complete genome sequence of Neokomagataea sp. Jb2 NBRC113641.</title>
        <authorList>
            <person name="Chua K.-O."/>
            <person name="Chan K.-G."/>
            <person name="See-Too W.-S."/>
        </authorList>
    </citation>
    <scope>NUCLEOTIDE SEQUENCE [LARGE SCALE GENOMIC DNA]</scope>
    <source>
        <strain evidence="9 10">Jb2</strain>
    </source>
</reference>
<proteinExistence type="inferred from homology"/>
<keyword evidence="2 6" id="KW-0489">Methyltransferase</keyword>
<name>A0A506UM43_9PROT</name>
<sequence length="460" mass="49636">MTQSRPEGAPQSGTSSAASSSVSSRVASGRSSPARSGRTRSGGRRPAPDVVRDLAFDILCGVVEDRRMLETTLERHPGGDGRDRAAAHRLAATALRHMGTIGEILQPFLKREPPAPVRCALILGVAQLLYLDTPPHAAVGTIVDLLRRRGLAPFTGLANAVLRRVAREGETLREGLDEARLDVPPWLWSAWGPRARAITHGFYREAPLDLTLRPGAEVPREGTLLPTGSVRLPPGTRMTGLPGYEEGQFWAQDAAAAMPVRLMGDLTGQRVADLCAAPGGKTAQLAHAGADHVTAVEREAPRAARLRENLARLGLGNVEVVEGDALSWKPQQPFDAVLLDAPCSATGTLRRHPDVLWNKRPRDVKALAETQDAFIDAAHEMLKPGGKLLYAVCSLQDEEGPDRIAKALASGRWALAPFTPEELATMPEARTQEGYFRTHPGLWEDRGGMDGFFAARLVRK</sequence>
<accession>A0A506UM43</accession>
<evidence type="ECO:0000256" key="6">
    <source>
        <dbReference type="PROSITE-ProRule" id="PRU01023"/>
    </source>
</evidence>
<dbReference type="Gene3D" id="1.10.940.10">
    <property type="entry name" value="NusB-like"/>
    <property type="match status" value="1"/>
</dbReference>
<feature type="binding site" evidence="6">
    <location>
        <position position="324"/>
    </location>
    <ligand>
        <name>S-adenosyl-L-methionine</name>
        <dbReference type="ChEBI" id="CHEBI:59789"/>
    </ligand>
</feature>
<dbReference type="Pfam" id="PF01189">
    <property type="entry name" value="Methyltr_RsmB-F"/>
    <property type="match status" value="1"/>
</dbReference>
<feature type="region of interest" description="Disordered" evidence="7">
    <location>
        <begin position="1"/>
        <end position="48"/>
    </location>
</feature>
<feature type="compositionally biased region" description="Low complexity" evidence="7">
    <location>
        <begin position="12"/>
        <end position="36"/>
    </location>
</feature>
<dbReference type="PANTHER" id="PTHR22807">
    <property type="entry name" value="NOP2 YEAST -RELATED NOL1/NOP2/FMU SUN DOMAIN-CONTAINING"/>
    <property type="match status" value="1"/>
</dbReference>
<dbReference type="EMBL" id="SORZ01000002">
    <property type="protein sequence ID" value="TPW34302.1"/>
    <property type="molecule type" value="Genomic_DNA"/>
</dbReference>
<dbReference type="GO" id="GO:0003723">
    <property type="term" value="F:RNA binding"/>
    <property type="evidence" value="ECO:0007669"/>
    <property type="project" value="UniProtKB-UniRule"/>
</dbReference>
<organism evidence="9 10">
    <name type="scientific">Oecophyllibacter saccharovorans</name>
    <dbReference type="NCBI Taxonomy" id="2558360"/>
    <lineage>
        <taxon>Bacteria</taxon>
        <taxon>Pseudomonadati</taxon>
        <taxon>Pseudomonadota</taxon>
        <taxon>Alphaproteobacteria</taxon>
        <taxon>Acetobacterales</taxon>
        <taxon>Acetobacteraceae</taxon>
        <taxon>Oecophyllibacter</taxon>
    </lineage>
</organism>
<protein>
    <submittedName>
        <fullName evidence="9">Methyltransferase domain-containing protein</fullName>
    </submittedName>
</protein>
<keyword evidence="3 6" id="KW-0808">Transferase</keyword>
<evidence type="ECO:0000256" key="1">
    <source>
        <dbReference type="ARBA" id="ARBA00007494"/>
    </source>
</evidence>
<dbReference type="PRINTS" id="PR02008">
    <property type="entry name" value="RCMTFAMILY"/>
</dbReference>
<dbReference type="GO" id="GO:0006355">
    <property type="term" value="P:regulation of DNA-templated transcription"/>
    <property type="evidence" value="ECO:0007669"/>
    <property type="project" value="InterPro"/>
</dbReference>
<dbReference type="InterPro" id="IPR023267">
    <property type="entry name" value="RCMT"/>
</dbReference>
<dbReference type="SUPFAM" id="SSF53335">
    <property type="entry name" value="S-adenosyl-L-methionine-dependent methyltransferases"/>
    <property type="match status" value="1"/>
</dbReference>
<evidence type="ECO:0000256" key="7">
    <source>
        <dbReference type="SAM" id="MobiDB-lite"/>
    </source>
</evidence>
<keyword evidence="10" id="KW-1185">Reference proteome</keyword>
<evidence type="ECO:0000256" key="5">
    <source>
        <dbReference type="ARBA" id="ARBA00022884"/>
    </source>
</evidence>
<evidence type="ECO:0000256" key="3">
    <source>
        <dbReference type="ARBA" id="ARBA00022679"/>
    </source>
</evidence>
<feature type="active site" description="Nucleophile" evidence="6">
    <location>
        <position position="393"/>
    </location>
</feature>
<dbReference type="Proteomes" id="UP000315037">
    <property type="component" value="Unassembled WGS sequence"/>
</dbReference>
<gene>
    <name evidence="9" type="ORF">E3202_07330</name>
</gene>
<keyword evidence="4 6" id="KW-0949">S-adenosyl-L-methionine</keyword>
<dbReference type="InterPro" id="IPR035926">
    <property type="entry name" value="NusB-like_sf"/>
</dbReference>
<dbReference type="GO" id="GO:0001510">
    <property type="term" value="P:RNA methylation"/>
    <property type="evidence" value="ECO:0007669"/>
    <property type="project" value="InterPro"/>
</dbReference>
<feature type="binding site" evidence="6">
    <location>
        <begin position="275"/>
        <end position="281"/>
    </location>
    <ligand>
        <name>S-adenosyl-L-methionine</name>
        <dbReference type="ChEBI" id="CHEBI:59789"/>
    </ligand>
</feature>
<feature type="binding site" evidence="6">
    <location>
        <position position="340"/>
    </location>
    <ligand>
        <name>S-adenosyl-L-methionine</name>
        <dbReference type="ChEBI" id="CHEBI:59789"/>
    </ligand>
</feature>
<dbReference type="InterPro" id="IPR018314">
    <property type="entry name" value="RsmB/NOL1/NOP2-like_CS"/>
</dbReference>
<dbReference type="CDD" id="cd02440">
    <property type="entry name" value="AdoMet_MTases"/>
    <property type="match status" value="1"/>
</dbReference>